<organism evidence="1">
    <name type="scientific">Pseudomonas solani</name>
    <dbReference type="NCBI Taxonomy" id="2731552"/>
    <lineage>
        <taxon>Bacteria</taxon>
        <taxon>Pseudomonadati</taxon>
        <taxon>Pseudomonadota</taxon>
        <taxon>Gammaproteobacteria</taxon>
        <taxon>Pseudomonadales</taxon>
        <taxon>Pseudomonadaceae</taxon>
        <taxon>Pseudomonas</taxon>
    </lineage>
</organism>
<dbReference type="InterPro" id="IPR025630">
    <property type="entry name" value="DUF4288"/>
</dbReference>
<dbReference type="Pfam" id="PF14119">
    <property type="entry name" value="DUF4288"/>
    <property type="match status" value="1"/>
</dbReference>
<protein>
    <submittedName>
        <fullName evidence="1">DUF4288 domain-containing protein</fullName>
    </submittedName>
</protein>
<dbReference type="RefSeq" id="WP_350447896.1">
    <property type="nucleotide sequence ID" value="NZ_CP158373.1"/>
</dbReference>
<name>A0AAU7Y650_9PSED</name>
<sequence length="119" mass="13092">MNWYAAHIVMQIVLTGRNDVIAWENVVLLHAPNDEDAYSKADAIGHLSEGDSGGTMEWDGSPARMVYRGTRRLASISSPSDVNNNPSDGCEVTYMQLEFDNEEALKGFMNGDGRANLLE</sequence>
<gene>
    <name evidence="1" type="ORF">ABS648_06425</name>
</gene>
<dbReference type="AlphaFoldDB" id="A0AAU7Y650"/>
<reference evidence="1" key="1">
    <citation type="submission" date="2023-08" db="EMBL/GenBank/DDBJ databases">
        <title>Increased levels of nutrients transform a symbiont into a lethal pathobiont.</title>
        <authorList>
            <person name="Lachnit T."/>
            <person name="Ulrich L."/>
            <person name="Willmer F.M."/>
            <person name="Hasenbein T."/>
            <person name="Steiner L.X."/>
            <person name="Wolters M."/>
            <person name="Herbst E.M."/>
            <person name="Deines P."/>
        </authorList>
    </citation>
    <scope>NUCLEOTIDE SEQUENCE</scope>
    <source>
        <strain evidence="1">T3</strain>
    </source>
</reference>
<evidence type="ECO:0000313" key="1">
    <source>
        <dbReference type="EMBL" id="XBY65400.1"/>
    </source>
</evidence>
<dbReference type="EMBL" id="CP158373">
    <property type="protein sequence ID" value="XBY65400.1"/>
    <property type="molecule type" value="Genomic_DNA"/>
</dbReference>
<accession>A0AAU7Y650</accession>
<proteinExistence type="predicted"/>